<evidence type="ECO:0000256" key="4">
    <source>
        <dbReference type="ARBA" id="ARBA00022737"/>
    </source>
</evidence>
<keyword evidence="6" id="KW-0472">Membrane</keyword>
<dbReference type="EMBL" id="PDCK01000044">
    <property type="protein sequence ID" value="PRQ27237.1"/>
    <property type="molecule type" value="Genomic_DNA"/>
</dbReference>
<dbReference type="Proteomes" id="UP000238479">
    <property type="component" value="Chromosome 6"/>
</dbReference>
<proteinExistence type="inferred from homology"/>
<dbReference type="PANTHER" id="PTHR45136">
    <property type="entry name" value="ABC TRANSPORTER DOMAIN-CONTAINING PROTEIN"/>
    <property type="match status" value="1"/>
</dbReference>
<keyword evidence="3" id="KW-0812">Transmembrane</keyword>
<sequence>MSHRTTIIVAHRLSTIRDVDTIIVLKNGQVVESGNHAELMCKKGEYASMDVKSITTRKQDPNDQKLSQPNFSPSQSIWEVVKLNAPEWPYAILDSVGAALEGTEAPFFALAITHILSTFYSPTGSEIKHEVDKVTLTFVALAGVTVPVYPLQHYFYTLMGERLTSHVRLLMFSGSFQ</sequence>
<evidence type="ECO:0000256" key="5">
    <source>
        <dbReference type="ARBA" id="ARBA00022989"/>
    </source>
</evidence>
<dbReference type="SUPFAM" id="SSF90123">
    <property type="entry name" value="ABC transporter transmembrane region"/>
    <property type="match status" value="1"/>
</dbReference>
<keyword evidence="7" id="KW-0325">Glycoprotein</keyword>
<dbReference type="GO" id="GO:0016787">
    <property type="term" value="F:hydrolase activity"/>
    <property type="evidence" value="ECO:0007669"/>
    <property type="project" value="UniProtKB-KW"/>
</dbReference>
<dbReference type="Gene3D" id="1.20.1560.10">
    <property type="entry name" value="ABC transporter type 1, transmembrane domain"/>
    <property type="match status" value="1"/>
</dbReference>
<evidence type="ECO:0000313" key="9">
    <source>
        <dbReference type="Proteomes" id="UP000238479"/>
    </source>
</evidence>
<dbReference type="AlphaFoldDB" id="A0A2P6PZ71"/>
<dbReference type="STRING" id="74649.A0A2P6PZ71"/>
<accession>A0A2P6PZ71</accession>
<keyword evidence="5" id="KW-1133">Transmembrane helix</keyword>
<evidence type="ECO:0000256" key="2">
    <source>
        <dbReference type="ARBA" id="ARBA00022448"/>
    </source>
</evidence>
<evidence type="ECO:0000256" key="1">
    <source>
        <dbReference type="ARBA" id="ARBA00007577"/>
    </source>
</evidence>
<dbReference type="InterPro" id="IPR027417">
    <property type="entry name" value="P-loop_NTPase"/>
</dbReference>
<name>A0A2P6PZ71_ROSCH</name>
<keyword evidence="8" id="KW-0378">Hydrolase</keyword>
<dbReference type="GO" id="GO:0005524">
    <property type="term" value="F:ATP binding"/>
    <property type="evidence" value="ECO:0007669"/>
    <property type="project" value="InterPro"/>
</dbReference>
<evidence type="ECO:0000256" key="3">
    <source>
        <dbReference type="ARBA" id="ARBA00022692"/>
    </source>
</evidence>
<dbReference type="GO" id="GO:0016020">
    <property type="term" value="C:membrane"/>
    <property type="evidence" value="ECO:0007669"/>
    <property type="project" value="InterPro"/>
</dbReference>
<dbReference type="InterPro" id="IPR036640">
    <property type="entry name" value="ABC1_TM_sf"/>
</dbReference>
<reference evidence="8 9" key="1">
    <citation type="journal article" date="2018" name="Nat. Genet.">
        <title>The Rosa genome provides new insights in the design of modern roses.</title>
        <authorList>
            <person name="Bendahmane M."/>
        </authorList>
    </citation>
    <scope>NUCLEOTIDE SEQUENCE [LARGE SCALE GENOMIC DNA]</scope>
    <source>
        <strain evidence="9">cv. Old Blush</strain>
    </source>
</reference>
<dbReference type="Gene3D" id="3.40.50.300">
    <property type="entry name" value="P-loop containing nucleotide triphosphate hydrolases"/>
    <property type="match status" value="1"/>
</dbReference>
<evidence type="ECO:0000256" key="6">
    <source>
        <dbReference type="ARBA" id="ARBA00023136"/>
    </source>
</evidence>
<dbReference type="PANTHER" id="PTHR45136:SF2">
    <property type="entry name" value="ABC TRANSPORTER DOMAIN-CONTAINING PROTEIN"/>
    <property type="match status" value="1"/>
</dbReference>
<comment type="caution">
    <text evidence="8">The sequence shown here is derived from an EMBL/GenBank/DDBJ whole genome shotgun (WGS) entry which is preliminary data.</text>
</comment>
<dbReference type="SUPFAM" id="SSF52540">
    <property type="entry name" value="P-loop containing nucleoside triphosphate hydrolases"/>
    <property type="match status" value="1"/>
</dbReference>
<comment type="similarity">
    <text evidence="1">Belongs to the ABC transporter superfamily. ABCB family. Multidrug resistance exporter (TC 3.A.1.201) subfamily.</text>
</comment>
<evidence type="ECO:0000256" key="7">
    <source>
        <dbReference type="ARBA" id="ARBA00023180"/>
    </source>
</evidence>
<organism evidence="8 9">
    <name type="scientific">Rosa chinensis</name>
    <name type="common">China rose</name>
    <dbReference type="NCBI Taxonomy" id="74649"/>
    <lineage>
        <taxon>Eukaryota</taxon>
        <taxon>Viridiplantae</taxon>
        <taxon>Streptophyta</taxon>
        <taxon>Embryophyta</taxon>
        <taxon>Tracheophyta</taxon>
        <taxon>Spermatophyta</taxon>
        <taxon>Magnoliopsida</taxon>
        <taxon>eudicotyledons</taxon>
        <taxon>Gunneridae</taxon>
        <taxon>Pentapetalae</taxon>
        <taxon>rosids</taxon>
        <taxon>fabids</taxon>
        <taxon>Rosales</taxon>
        <taxon>Rosaceae</taxon>
        <taxon>Rosoideae</taxon>
        <taxon>Rosoideae incertae sedis</taxon>
        <taxon>Rosa</taxon>
    </lineage>
</organism>
<dbReference type="Gramene" id="PRQ27237">
    <property type="protein sequence ID" value="PRQ27237"/>
    <property type="gene ID" value="RchiOBHm_Chr6g0303201"/>
</dbReference>
<keyword evidence="9" id="KW-1185">Reference proteome</keyword>
<dbReference type="OMA" id="HAELMCK"/>
<keyword evidence="4" id="KW-0677">Repeat</keyword>
<protein>
    <submittedName>
        <fullName evidence="8">Putative xenobiotic-transporting ATPase</fullName>
        <ecNumber evidence="8">3.6.3.44</ecNumber>
    </submittedName>
</protein>
<evidence type="ECO:0000313" key="8">
    <source>
        <dbReference type="EMBL" id="PRQ27237.1"/>
    </source>
</evidence>
<dbReference type="EC" id="3.6.3.44" evidence="8"/>
<keyword evidence="2" id="KW-0813">Transport</keyword>
<gene>
    <name evidence="8" type="ORF">RchiOBHm_Chr6g0303201</name>
</gene>